<evidence type="ECO:0000256" key="1">
    <source>
        <dbReference type="ARBA" id="ARBA00022475"/>
    </source>
</evidence>
<keyword evidence="1" id="KW-1003">Cell membrane</keyword>
<reference evidence="13 14" key="1">
    <citation type="submission" date="2018-10" db="EMBL/GenBank/DDBJ databases">
        <title>Phylogenomics of Brevibacillus.</title>
        <authorList>
            <person name="Dunlap C."/>
        </authorList>
    </citation>
    <scope>NUCLEOTIDE SEQUENCE [LARGE SCALE GENOMIC DNA]</scope>
    <source>
        <strain evidence="13 14">JCM 15085</strain>
    </source>
</reference>
<dbReference type="CDD" id="cd07328">
    <property type="entry name" value="M48_Ste24p_like"/>
    <property type="match status" value="1"/>
</dbReference>
<keyword evidence="9 11" id="KW-0472">Membrane</keyword>
<dbReference type="GO" id="GO:0006508">
    <property type="term" value="P:proteolysis"/>
    <property type="evidence" value="ECO:0007669"/>
    <property type="project" value="UniProtKB-KW"/>
</dbReference>
<dbReference type="RefSeq" id="WP_122913365.1">
    <property type="nucleotide sequence ID" value="NZ_RHHT01000023.1"/>
</dbReference>
<accession>A0A3M8CS52</accession>
<keyword evidence="4" id="KW-0479">Metal-binding</keyword>
<evidence type="ECO:0000256" key="5">
    <source>
        <dbReference type="ARBA" id="ARBA00022801"/>
    </source>
</evidence>
<evidence type="ECO:0000259" key="12">
    <source>
        <dbReference type="Pfam" id="PF01435"/>
    </source>
</evidence>
<evidence type="ECO:0000256" key="10">
    <source>
        <dbReference type="RuleBase" id="RU003983"/>
    </source>
</evidence>
<feature type="domain" description="Peptidase M48" evidence="12">
    <location>
        <begin position="152"/>
        <end position="385"/>
    </location>
</feature>
<protein>
    <recommendedName>
        <fullName evidence="12">Peptidase M48 domain-containing protein</fullName>
    </recommendedName>
</protein>
<dbReference type="AlphaFoldDB" id="A0A3M8CS52"/>
<dbReference type="GO" id="GO:0046872">
    <property type="term" value="F:metal ion binding"/>
    <property type="evidence" value="ECO:0007669"/>
    <property type="project" value="UniProtKB-KW"/>
</dbReference>
<keyword evidence="8 10" id="KW-0482">Metalloprotease</keyword>
<name>A0A3M8CS52_9BACL</name>
<evidence type="ECO:0000313" key="14">
    <source>
        <dbReference type="Proteomes" id="UP000281915"/>
    </source>
</evidence>
<evidence type="ECO:0000256" key="6">
    <source>
        <dbReference type="ARBA" id="ARBA00022833"/>
    </source>
</evidence>
<keyword evidence="6 10" id="KW-0862">Zinc</keyword>
<dbReference type="GO" id="GO:0004222">
    <property type="term" value="F:metalloendopeptidase activity"/>
    <property type="evidence" value="ECO:0007669"/>
    <property type="project" value="InterPro"/>
</dbReference>
<evidence type="ECO:0000313" key="13">
    <source>
        <dbReference type="EMBL" id="RNB78610.1"/>
    </source>
</evidence>
<evidence type="ECO:0000256" key="2">
    <source>
        <dbReference type="ARBA" id="ARBA00022670"/>
    </source>
</evidence>
<dbReference type="Pfam" id="PF01435">
    <property type="entry name" value="Peptidase_M48"/>
    <property type="match status" value="1"/>
</dbReference>
<feature type="transmembrane region" description="Helical" evidence="11">
    <location>
        <begin position="85"/>
        <end position="110"/>
    </location>
</feature>
<proteinExistence type="inferred from homology"/>
<dbReference type="PANTHER" id="PTHR43221">
    <property type="entry name" value="PROTEASE HTPX"/>
    <property type="match status" value="1"/>
</dbReference>
<dbReference type="InterPro" id="IPR001915">
    <property type="entry name" value="Peptidase_M48"/>
</dbReference>
<evidence type="ECO:0000256" key="9">
    <source>
        <dbReference type="ARBA" id="ARBA00023136"/>
    </source>
</evidence>
<evidence type="ECO:0000256" key="11">
    <source>
        <dbReference type="SAM" id="Phobius"/>
    </source>
</evidence>
<evidence type="ECO:0000256" key="4">
    <source>
        <dbReference type="ARBA" id="ARBA00022723"/>
    </source>
</evidence>
<comment type="similarity">
    <text evidence="10">Belongs to the peptidase M48 family.</text>
</comment>
<keyword evidence="5 10" id="KW-0378">Hydrolase</keyword>
<evidence type="ECO:0000256" key="7">
    <source>
        <dbReference type="ARBA" id="ARBA00022989"/>
    </source>
</evidence>
<keyword evidence="7 11" id="KW-1133">Transmembrane helix</keyword>
<dbReference type="InterPro" id="IPR050083">
    <property type="entry name" value="HtpX_protease"/>
</dbReference>
<dbReference type="PANTHER" id="PTHR43221:SF2">
    <property type="entry name" value="PROTEASE HTPX HOMOLOG"/>
    <property type="match status" value="1"/>
</dbReference>
<evidence type="ECO:0000256" key="8">
    <source>
        <dbReference type="ARBA" id="ARBA00023049"/>
    </source>
</evidence>
<evidence type="ECO:0000256" key="3">
    <source>
        <dbReference type="ARBA" id="ARBA00022692"/>
    </source>
</evidence>
<gene>
    <name evidence="13" type="ORF">EDM58_10925</name>
</gene>
<dbReference type="Gene3D" id="3.30.2010.10">
    <property type="entry name" value="Metalloproteases ('zincins'), catalytic domain"/>
    <property type="match status" value="1"/>
</dbReference>
<dbReference type="Proteomes" id="UP000281915">
    <property type="component" value="Unassembled WGS sequence"/>
</dbReference>
<feature type="transmembrane region" description="Helical" evidence="11">
    <location>
        <begin position="116"/>
        <end position="132"/>
    </location>
</feature>
<organism evidence="13 14">
    <name type="scientific">Brevibacillus panacihumi</name>
    <dbReference type="NCBI Taxonomy" id="497735"/>
    <lineage>
        <taxon>Bacteria</taxon>
        <taxon>Bacillati</taxon>
        <taxon>Bacillota</taxon>
        <taxon>Bacilli</taxon>
        <taxon>Bacillales</taxon>
        <taxon>Paenibacillaceae</taxon>
        <taxon>Brevibacillus</taxon>
    </lineage>
</organism>
<comment type="cofactor">
    <cofactor evidence="10">
        <name>Zn(2+)</name>
        <dbReference type="ChEBI" id="CHEBI:29105"/>
    </cofactor>
    <text evidence="10">Binds 1 zinc ion per subunit.</text>
</comment>
<keyword evidence="2 10" id="KW-0645">Protease</keyword>
<keyword evidence="3 11" id="KW-0812">Transmembrane</keyword>
<comment type="caution">
    <text evidence="13">The sequence shown here is derived from an EMBL/GenBank/DDBJ whole genome shotgun (WGS) entry which is preliminary data.</text>
</comment>
<sequence length="429" mass="48110">MVVTSESVLSVQKQACPECGEEIVAVKGYIPWCQGCNWNLNPLHKAKNPTLFERYYLKIGNFAGEKLLQSVMTEPMSKPTSLGVVFAYLIAGAVHLTSVVILFCGIWLAIAGWGNFFFMAAALLCLIVAWVTRPRIGKMPKDIVSRTEFPTLYRIVDEISEKMGAKKVDGITIDFAYNAAFGSYGLSRKNVIHLGVPLISVLKPEEFVALLGHELGHGVNGDSTRGVFVGTAIRTLMEWRYFIKPDQILERNGSLVELAMVPINLLLLLLSKGIEGIVFVLAHLLWQNKQRAEYLADSLAVQVGGLQAKLALLEKLHLEHIFAFAMQRILTGGAIGSAAEEIRSQFGQIPASEIERVRRMEQSADVRLDSTHPPTAYRIQYLKSRGDTAAAYQISTEDQMLLEKEWRHLEEKTETKFIRYYRDHSYLLY</sequence>
<dbReference type="EMBL" id="RHHT01000023">
    <property type="protein sequence ID" value="RNB78610.1"/>
    <property type="molecule type" value="Genomic_DNA"/>
</dbReference>